<sequence>MATNKGYTTVSDPDISAKALAKDQPISPKFAREVAGMIRGMKVEKAVTMLEEVIEMDRAVPLKRYKKRVSHKKGIGPGRYPVKASKAILATVRSAMSNAEYKGLDVSNMAISTISIARGQTIPGHMPRAQGRATQWNQETANIEVIIEEVE</sequence>
<keyword evidence="8" id="KW-1185">Reference proteome</keyword>
<accession>A0A0A7LES8</accession>
<dbReference type="KEGG" id="mear:Mpt1_c09570"/>
<evidence type="ECO:0000256" key="3">
    <source>
        <dbReference type="ARBA" id="ARBA00023274"/>
    </source>
</evidence>
<reference evidence="7 8" key="1">
    <citation type="journal article" date="2014" name="Appl. Environ. Microbiol.">
        <title>Comparative Genome Analysis of 'Candidatus Methanoplasma termitum' Indicates a New Mode of Energy Metabolism in the Seventh Order of Methanogens.</title>
        <authorList>
            <person name="Lang K."/>
            <person name="Schuldes J."/>
            <person name="Klingl A."/>
            <person name="Poehlein A."/>
            <person name="Daniel R."/>
            <person name="Brune A."/>
        </authorList>
    </citation>
    <scope>NUCLEOTIDE SEQUENCE [LARGE SCALE GENOMIC DNA]</scope>
    <source>
        <strain evidence="8">Mpt1</strain>
    </source>
</reference>
<dbReference type="PANTHER" id="PTHR11593">
    <property type="entry name" value="60S RIBOSOMAL PROTEIN L17"/>
    <property type="match status" value="1"/>
</dbReference>
<dbReference type="GO" id="GO:0002181">
    <property type="term" value="P:cytoplasmic translation"/>
    <property type="evidence" value="ECO:0007669"/>
    <property type="project" value="TreeGrafter"/>
</dbReference>
<dbReference type="InterPro" id="IPR036394">
    <property type="entry name" value="Ribosomal_uL22_sf"/>
</dbReference>
<organism evidence="7 8">
    <name type="scientific">Candidatus Methanoplasma termitum</name>
    <dbReference type="NCBI Taxonomy" id="1577791"/>
    <lineage>
        <taxon>Archaea</taxon>
        <taxon>Methanobacteriati</taxon>
        <taxon>Thermoplasmatota</taxon>
        <taxon>Thermoplasmata</taxon>
        <taxon>Methanomassiliicoccales</taxon>
        <taxon>Methanomassiliicoccaceae</taxon>
        <taxon>Candidatus Methanoplasma</taxon>
    </lineage>
</organism>
<dbReference type="GO" id="GO:0003735">
    <property type="term" value="F:structural constituent of ribosome"/>
    <property type="evidence" value="ECO:0007669"/>
    <property type="project" value="UniProtKB-UniRule"/>
</dbReference>
<keyword evidence="3 4" id="KW-0687">Ribonucleoprotein</keyword>
<dbReference type="Pfam" id="PF00237">
    <property type="entry name" value="Ribosomal_L22"/>
    <property type="match status" value="1"/>
</dbReference>
<comment type="subunit">
    <text evidence="4 6">Part of the 50S ribosomal subunit.</text>
</comment>
<gene>
    <name evidence="4" type="primary">rpl22</name>
    <name evidence="7" type="ORF">Mpt1_c09570</name>
</gene>
<keyword evidence="2 4" id="KW-0689">Ribosomal protein</keyword>
<evidence type="ECO:0000256" key="1">
    <source>
        <dbReference type="ARBA" id="ARBA00009451"/>
    </source>
</evidence>
<dbReference type="NCBIfam" id="NF003260">
    <property type="entry name" value="PRK04223.1"/>
    <property type="match status" value="1"/>
</dbReference>
<proteinExistence type="inferred from homology"/>
<dbReference type="NCBIfam" id="TIGR01038">
    <property type="entry name" value="uL22_arch_euk"/>
    <property type="match status" value="1"/>
</dbReference>
<evidence type="ECO:0000256" key="6">
    <source>
        <dbReference type="RuleBase" id="RU004007"/>
    </source>
</evidence>
<keyword evidence="4 6" id="KW-0699">rRNA-binding</keyword>
<evidence type="ECO:0000256" key="5">
    <source>
        <dbReference type="RuleBase" id="RU004005"/>
    </source>
</evidence>
<evidence type="ECO:0000313" key="8">
    <source>
        <dbReference type="Proteomes" id="UP000030787"/>
    </source>
</evidence>
<evidence type="ECO:0000313" key="7">
    <source>
        <dbReference type="EMBL" id="AIZ56832.1"/>
    </source>
</evidence>
<dbReference type="RefSeq" id="WP_048112672.1">
    <property type="nucleotide sequence ID" value="NZ_CP010070.1"/>
</dbReference>
<dbReference type="InterPro" id="IPR005721">
    <property type="entry name" value="Ribosomal_uL22_euk/arc"/>
</dbReference>
<dbReference type="HAMAP" id="MF_01331_A">
    <property type="entry name" value="Ribosomal_uL22_A"/>
    <property type="match status" value="1"/>
</dbReference>
<dbReference type="HOGENOM" id="CLU_083987_0_2_2"/>
<dbReference type="GO" id="GO:0019843">
    <property type="term" value="F:rRNA binding"/>
    <property type="evidence" value="ECO:0007669"/>
    <property type="project" value="UniProtKB-UniRule"/>
</dbReference>
<dbReference type="OrthoDB" id="314984at2157"/>
<dbReference type="CDD" id="cd00336">
    <property type="entry name" value="Ribosomal_L22"/>
    <property type="match status" value="1"/>
</dbReference>
<keyword evidence="4 6" id="KW-0694">RNA-binding</keyword>
<evidence type="ECO:0000256" key="2">
    <source>
        <dbReference type="ARBA" id="ARBA00022980"/>
    </source>
</evidence>
<protein>
    <recommendedName>
        <fullName evidence="4">Large ribosomal subunit protein uL22</fullName>
    </recommendedName>
</protein>
<dbReference type="GO" id="GO:0022625">
    <property type="term" value="C:cytosolic large ribosomal subunit"/>
    <property type="evidence" value="ECO:0007669"/>
    <property type="project" value="UniProtKB-UniRule"/>
</dbReference>
<dbReference type="EMBL" id="CP010070">
    <property type="protein sequence ID" value="AIZ56832.1"/>
    <property type="molecule type" value="Genomic_DNA"/>
</dbReference>
<evidence type="ECO:0000256" key="4">
    <source>
        <dbReference type="HAMAP-Rule" id="MF_01331"/>
    </source>
</evidence>
<dbReference type="SUPFAM" id="SSF54843">
    <property type="entry name" value="Ribosomal protein L22"/>
    <property type="match status" value="1"/>
</dbReference>
<dbReference type="PANTHER" id="PTHR11593:SF10">
    <property type="entry name" value="60S RIBOSOMAL PROTEIN L17"/>
    <property type="match status" value="1"/>
</dbReference>
<dbReference type="InterPro" id="IPR057265">
    <property type="entry name" value="Ribosomal_uL22_arc-type"/>
</dbReference>
<dbReference type="GeneID" id="24818620"/>
<dbReference type="STRING" id="1577791.Mpt1_c09570"/>
<comment type="function">
    <text evidence="4">The globular domain of the protein is located near the polypeptide exit tunnel on the outside of the subunit, while an extended beta-hairpin is found that lines the wall of the exit tunnel in the center of the 70S ribosome.</text>
</comment>
<dbReference type="InterPro" id="IPR001063">
    <property type="entry name" value="Ribosomal_uL22"/>
</dbReference>
<comment type="similarity">
    <text evidence="1 4 5">Belongs to the universal ribosomal protein uL22 family.</text>
</comment>
<dbReference type="AlphaFoldDB" id="A0A0A7LES8"/>
<comment type="function">
    <text evidence="4 6">This protein binds specifically to 23S rRNA. It makes multiple contacts with different domains of the 23S rRNA in the assembled 50S subunit and ribosome.</text>
</comment>
<dbReference type="Proteomes" id="UP000030787">
    <property type="component" value="Chromosome"/>
</dbReference>
<dbReference type="Gene3D" id="3.90.470.10">
    <property type="entry name" value="Ribosomal protein L22/L17"/>
    <property type="match status" value="1"/>
</dbReference>
<name>A0A0A7LES8_9ARCH</name>